<evidence type="ECO:0000256" key="3">
    <source>
        <dbReference type="RuleBase" id="RU364104"/>
    </source>
</evidence>
<dbReference type="Pfam" id="PF08583">
    <property type="entry name" value="Cmc1"/>
    <property type="match status" value="1"/>
</dbReference>
<name>A0ABR2VEZ7_9PEZI</name>
<dbReference type="Proteomes" id="UP001408356">
    <property type="component" value="Unassembled WGS sequence"/>
</dbReference>
<evidence type="ECO:0000256" key="2">
    <source>
        <dbReference type="ARBA" id="ARBA00023157"/>
    </source>
</evidence>
<feature type="compositionally biased region" description="Basic and acidic residues" evidence="4">
    <location>
        <begin position="131"/>
        <end position="146"/>
    </location>
</feature>
<comment type="caution">
    <text evidence="5">The sequence shown here is derived from an EMBL/GenBank/DDBJ whole genome shotgun (WGS) entry which is preliminary data.</text>
</comment>
<dbReference type="PROSITE" id="PS51808">
    <property type="entry name" value="CHCH"/>
    <property type="match status" value="1"/>
</dbReference>
<keyword evidence="3" id="KW-0496">Mitochondrion</keyword>
<feature type="region of interest" description="Disordered" evidence="4">
    <location>
        <begin position="131"/>
        <end position="162"/>
    </location>
</feature>
<organism evidence="5 6">
    <name type="scientific">Seiridium unicorne</name>
    <dbReference type="NCBI Taxonomy" id="138068"/>
    <lineage>
        <taxon>Eukaryota</taxon>
        <taxon>Fungi</taxon>
        <taxon>Dikarya</taxon>
        <taxon>Ascomycota</taxon>
        <taxon>Pezizomycotina</taxon>
        <taxon>Sordariomycetes</taxon>
        <taxon>Xylariomycetidae</taxon>
        <taxon>Amphisphaeriales</taxon>
        <taxon>Sporocadaceae</taxon>
        <taxon>Seiridium</taxon>
    </lineage>
</organism>
<dbReference type="Gene3D" id="1.10.287.2900">
    <property type="match status" value="1"/>
</dbReference>
<sequence length="162" mass="18595">MASARDAGGSGSTTESLSMPSRNPLPLSATQEAQVREVFNARVRKACADEIKAFAECAKQHTFTVSFACRQLTLAMNSCMASHATQAEHDRAREEWFAGRMARAKERERKERRKLEQEKFHREWWGLPEKDPEDVRREEEKLKMGERIGGFRSQRPADGQRR</sequence>
<evidence type="ECO:0000256" key="1">
    <source>
        <dbReference type="ARBA" id="ARBA00007347"/>
    </source>
</evidence>
<comment type="subcellular location">
    <subcellularLocation>
        <location evidence="3">Mitochondrion inner membrane</location>
    </subcellularLocation>
</comment>
<feature type="region of interest" description="Disordered" evidence="4">
    <location>
        <begin position="1"/>
        <end position="30"/>
    </location>
</feature>
<gene>
    <name evidence="5" type="ORF">SUNI508_12950</name>
</gene>
<dbReference type="PANTHER" id="PTHR22977">
    <property type="entry name" value="COX ASSEMBLY MITOCHONDRIAL PROTEIN"/>
    <property type="match status" value="1"/>
</dbReference>
<comment type="function">
    <text evidence="3">Required for mitochondrial cytochrome c oxidase (COX) assembly and respiration.</text>
</comment>
<protein>
    <recommendedName>
        <fullName evidence="3">COX assembly mitochondrial protein</fullName>
    </recommendedName>
</protein>
<reference evidence="5 6" key="1">
    <citation type="journal article" date="2024" name="J. Plant Pathol.">
        <title>Sequence and assembly of the genome of Seiridium unicorne, isolate CBS 538.82, causal agent of cypress canker disease.</title>
        <authorList>
            <person name="Scali E."/>
            <person name="Rocca G.D."/>
            <person name="Danti R."/>
            <person name="Garbelotto M."/>
            <person name="Barberini S."/>
            <person name="Baroncelli R."/>
            <person name="Emiliani G."/>
        </authorList>
    </citation>
    <scope>NUCLEOTIDE SEQUENCE [LARGE SCALE GENOMIC DNA]</scope>
    <source>
        <strain evidence="5 6">BM-138-508</strain>
    </source>
</reference>
<comment type="similarity">
    <text evidence="1 3">Belongs to the CMC family.</text>
</comment>
<keyword evidence="2" id="KW-1015">Disulfide bond</keyword>
<evidence type="ECO:0000256" key="4">
    <source>
        <dbReference type="SAM" id="MobiDB-lite"/>
    </source>
</evidence>
<keyword evidence="6" id="KW-1185">Reference proteome</keyword>
<dbReference type="PANTHER" id="PTHR22977:SF5">
    <property type="entry name" value="COX ASSEMBLY MITOCHONDRIAL PROTEIN HOMOLOG"/>
    <property type="match status" value="1"/>
</dbReference>
<feature type="compositionally biased region" description="Polar residues" evidence="4">
    <location>
        <begin position="12"/>
        <end position="21"/>
    </location>
</feature>
<proteinExistence type="inferred from homology"/>
<evidence type="ECO:0000313" key="6">
    <source>
        <dbReference type="Proteomes" id="UP001408356"/>
    </source>
</evidence>
<accession>A0ABR2VEZ7</accession>
<dbReference type="EMBL" id="JARVKF010000015">
    <property type="protein sequence ID" value="KAK9425494.1"/>
    <property type="molecule type" value="Genomic_DNA"/>
</dbReference>
<dbReference type="InterPro" id="IPR013892">
    <property type="entry name" value="Cyt_c_biogenesis_Cmc1-like"/>
</dbReference>
<keyword evidence="3" id="KW-0999">Mitochondrion inner membrane</keyword>
<keyword evidence="3" id="KW-0472">Membrane</keyword>
<evidence type="ECO:0000313" key="5">
    <source>
        <dbReference type="EMBL" id="KAK9425494.1"/>
    </source>
</evidence>
<keyword evidence="3" id="KW-0143">Chaperone</keyword>